<keyword evidence="3" id="KW-1185">Reference proteome</keyword>
<dbReference type="Proteomes" id="UP000015106">
    <property type="component" value="Chromosome 7"/>
</dbReference>
<organism evidence="2 3">
    <name type="scientific">Triticum urartu</name>
    <name type="common">Red wild einkorn</name>
    <name type="synonym">Crithodium urartu</name>
    <dbReference type="NCBI Taxonomy" id="4572"/>
    <lineage>
        <taxon>Eukaryota</taxon>
        <taxon>Viridiplantae</taxon>
        <taxon>Streptophyta</taxon>
        <taxon>Embryophyta</taxon>
        <taxon>Tracheophyta</taxon>
        <taxon>Spermatophyta</taxon>
        <taxon>Magnoliopsida</taxon>
        <taxon>Liliopsida</taxon>
        <taxon>Poales</taxon>
        <taxon>Poaceae</taxon>
        <taxon>BOP clade</taxon>
        <taxon>Pooideae</taxon>
        <taxon>Triticodae</taxon>
        <taxon>Triticeae</taxon>
        <taxon>Triticinae</taxon>
        <taxon>Triticum</taxon>
    </lineage>
</organism>
<dbReference type="EnsemblPlants" id="TuG1812G0700001644.01.T01">
    <property type="protein sequence ID" value="TuG1812G0700001644.01.T01.cds295416"/>
    <property type="gene ID" value="TuG1812G0700001644.01"/>
</dbReference>
<evidence type="ECO:0000313" key="3">
    <source>
        <dbReference type="Proteomes" id="UP000015106"/>
    </source>
</evidence>
<dbReference type="AlphaFoldDB" id="A0A8R7QZZ2"/>
<keyword evidence="1" id="KW-0812">Transmembrane</keyword>
<dbReference type="Gramene" id="TuG1812G0700001644.01.T01">
    <property type="protein sequence ID" value="TuG1812G0700001644.01.T01.cds295416"/>
    <property type="gene ID" value="TuG1812G0700001644.01"/>
</dbReference>
<feature type="transmembrane region" description="Helical" evidence="1">
    <location>
        <begin position="52"/>
        <end position="74"/>
    </location>
</feature>
<keyword evidence="1" id="KW-0472">Membrane</keyword>
<protein>
    <submittedName>
        <fullName evidence="2">Uncharacterized protein</fullName>
    </submittedName>
</protein>
<proteinExistence type="predicted"/>
<name>A0A8R7QZZ2_TRIUA</name>
<accession>A0A8R7QZZ2</accession>
<reference evidence="2" key="2">
    <citation type="submission" date="2018-03" db="EMBL/GenBank/DDBJ databases">
        <title>The Triticum urartu genome reveals the dynamic nature of wheat genome evolution.</title>
        <authorList>
            <person name="Ling H."/>
            <person name="Ma B."/>
            <person name="Shi X."/>
            <person name="Liu H."/>
            <person name="Dong L."/>
            <person name="Sun H."/>
            <person name="Cao Y."/>
            <person name="Gao Q."/>
            <person name="Zheng S."/>
            <person name="Li Y."/>
            <person name="Yu Y."/>
            <person name="Du H."/>
            <person name="Qi M."/>
            <person name="Li Y."/>
            <person name="Yu H."/>
            <person name="Cui Y."/>
            <person name="Wang N."/>
            <person name="Chen C."/>
            <person name="Wu H."/>
            <person name="Zhao Y."/>
            <person name="Zhang J."/>
            <person name="Li Y."/>
            <person name="Zhou W."/>
            <person name="Zhang B."/>
            <person name="Hu W."/>
            <person name="Eijk M."/>
            <person name="Tang J."/>
            <person name="Witsenboer H."/>
            <person name="Zhao S."/>
            <person name="Li Z."/>
            <person name="Zhang A."/>
            <person name="Wang D."/>
            <person name="Liang C."/>
        </authorList>
    </citation>
    <scope>NUCLEOTIDE SEQUENCE [LARGE SCALE GENOMIC DNA]</scope>
    <source>
        <strain evidence="2">cv. G1812</strain>
    </source>
</reference>
<reference evidence="2" key="3">
    <citation type="submission" date="2022-06" db="UniProtKB">
        <authorList>
            <consortium name="EnsemblPlants"/>
        </authorList>
    </citation>
    <scope>IDENTIFICATION</scope>
</reference>
<sequence>MSCTNQQKAIQNYGITVTLYSTFYCESCIRGKAITAPKTETITTISQKGTRFFSLFSPWTSAIGLLILFTGKFLHDPSYLLFSHER</sequence>
<evidence type="ECO:0000313" key="2">
    <source>
        <dbReference type="EnsemblPlants" id="TuG1812G0700001644.01.T01.cds295416"/>
    </source>
</evidence>
<keyword evidence="1" id="KW-1133">Transmembrane helix</keyword>
<evidence type="ECO:0000256" key="1">
    <source>
        <dbReference type="SAM" id="Phobius"/>
    </source>
</evidence>
<reference evidence="3" key="1">
    <citation type="journal article" date="2013" name="Nature">
        <title>Draft genome of the wheat A-genome progenitor Triticum urartu.</title>
        <authorList>
            <person name="Ling H.Q."/>
            <person name="Zhao S."/>
            <person name="Liu D."/>
            <person name="Wang J."/>
            <person name="Sun H."/>
            <person name="Zhang C."/>
            <person name="Fan H."/>
            <person name="Li D."/>
            <person name="Dong L."/>
            <person name="Tao Y."/>
            <person name="Gao C."/>
            <person name="Wu H."/>
            <person name="Li Y."/>
            <person name="Cui Y."/>
            <person name="Guo X."/>
            <person name="Zheng S."/>
            <person name="Wang B."/>
            <person name="Yu K."/>
            <person name="Liang Q."/>
            <person name="Yang W."/>
            <person name="Lou X."/>
            <person name="Chen J."/>
            <person name="Feng M."/>
            <person name="Jian J."/>
            <person name="Zhang X."/>
            <person name="Luo G."/>
            <person name="Jiang Y."/>
            <person name="Liu J."/>
            <person name="Wang Z."/>
            <person name="Sha Y."/>
            <person name="Zhang B."/>
            <person name="Wu H."/>
            <person name="Tang D."/>
            <person name="Shen Q."/>
            <person name="Xue P."/>
            <person name="Zou S."/>
            <person name="Wang X."/>
            <person name="Liu X."/>
            <person name="Wang F."/>
            <person name="Yang Y."/>
            <person name="An X."/>
            <person name="Dong Z."/>
            <person name="Zhang K."/>
            <person name="Zhang X."/>
            <person name="Luo M.C."/>
            <person name="Dvorak J."/>
            <person name="Tong Y."/>
            <person name="Wang J."/>
            <person name="Yang H."/>
            <person name="Li Z."/>
            <person name="Wang D."/>
            <person name="Zhang A."/>
            <person name="Wang J."/>
        </authorList>
    </citation>
    <scope>NUCLEOTIDE SEQUENCE</scope>
    <source>
        <strain evidence="3">cv. G1812</strain>
    </source>
</reference>